<sequence length="204" mass="23033">MRHVYWIGGGSGAGKSTIARRLAARHGWRLYATDDVMGDHARRTTPDEAPLLHEFMAMDMDERWVNRSPETMLETFHWFRGEGFGLIVEDLLRMPPDTCVVVEGFRLLPHLVQPLLPGPGHAVWLLPTPEFRQAAFTGRAAPGGKFTGRTSDPERANRNIAVRDHLFTERLREETARLQLPTVTVDLTMSEDELAERVSGIFGF</sequence>
<dbReference type="Gene3D" id="3.40.50.300">
    <property type="entry name" value="P-loop containing nucleotide triphosphate hydrolases"/>
    <property type="match status" value="1"/>
</dbReference>
<reference evidence="1 2" key="1">
    <citation type="submission" date="2023-07" db="EMBL/GenBank/DDBJ databases">
        <title>Comparative genomics of wheat-associated soil bacteria to identify genetic determinants of phenazine resistance.</title>
        <authorList>
            <person name="Mouncey N."/>
        </authorList>
    </citation>
    <scope>NUCLEOTIDE SEQUENCE [LARGE SCALE GENOMIC DNA]</scope>
    <source>
        <strain evidence="1 2">B3I12</strain>
    </source>
</reference>
<comment type="caution">
    <text evidence="1">The sequence shown here is derived from an EMBL/GenBank/DDBJ whole genome shotgun (WGS) entry which is preliminary data.</text>
</comment>
<organism evidence="1 2">
    <name type="scientific">Streptomyces africanus</name>
    <dbReference type="NCBI Taxonomy" id="231024"/>
    <lineage>
        <taxon>Bacteria</taxon>
        <taxon>Bacillati</taxon>
        <taxon>Actinomycetota</taxon>
        <taxon>Actinomycetes</taxon>
        <taxon>Kitasatosporales</taxon>
        <taxon>Streptomycetaceae</taxon>
        <taxon>Streptomyces</taxon>
    </lineage>
</organism>
<protein>
    <submittedName>
        <fullName evidence="1">Uncharacterized protein</fullName>
    </submittedName>
</protein>
<dbReference type="SUPFAM" id="SSF52540">
    <property type="entry name" value="P-loop containing nucleoside triphosphate hydrolases"/>
    <property type="match status" value="1"/>
</dbReference>
<keyword evidence="2" id="KW-1185">Reference proteome</keyword>
<dbReference type="InterPro" id="IPR027417">
    <property type="entry name" value="P-loop_NTPase"/>
</dbReference>
<evidence type="ECO:0000313" key="2">
    <source>
        <dbReference type="Proteomes" id="UP001232755"/>
    </source>
</evidence>
<dbReference type="RefSeq" id="WP_307179570.1">
    <property type="nucleotide sequence ID" value="NZ_JAUSYP010000001.1"/>
</dbReference>
<evidence type="ECO:0000313" key="1">
    <source>
        <dbReference type="EMBL" id="MDQ0753771.1"/>
    </source>
</evidence>
<name>A0ABU0R286_9ACTN</name>
<dbReference type="EMBL" id="JAUSYP010000001">
    <property type="protein sequence ID" value="MDQ0753771.1"/>
    <property type="molecule type" value="Genomic_DNA"/>
</dbReference>
<accession>A0ABU0R286</accession>
<proteinExistence type="predicted"/>
<gene>
    <name evidence="1" type="ORF">QF034_008002</name>
</gene>
<dbReference type="Proteomes" id="UP001232755">
    <property type="component" value="Unassembled WGS sequence"/>
</dbReference>